<sequence>MNRSKICPELAQKLFLLQGGSTDFDSFLARIEHVLRRFEKREKSIHGKAGSKERKVLSAFRASLQKSLNILDKMDEELCASIDSSLLLRDIEADILKLEPDETIGFSEPETAGFRLAKVLAAATDVLEDYTPKAGRPNSNAALNELICDLGAMFEIGTGGQAASACYFSGPSEEYRGLFYDFVEVFLKGTHPQKIYSNAALGKTIQRALKAESEGRTKPV</sequence>
<gene>
    <name evidence="1" type="ORF">K3721_14750</name>
</gene>
<dbReference type="Proteomes" id="UP001058713">
    <property type="component" value="Chromosome"/>
</dbReference>
<evidence type="ECO:0000313" key="1">
    <source>
        <dbReference type="EMBL" id="UWQ53238.1"/>
    </source>
</evidence>
<dbReference type="RefSeq" id="WP_259970910.1">
    <property type="nucleotide sequence ID" value="NZ_CP081070.1"/>
</dbReference>
<accession>A0A9Q9HED1</accession>
<dbReference type="KEGG" id="lcae:K3721_14750"/>
<dbReference type="AlphaFoldDB" id="A0A9Q9HED1"/>
<evidence type="ECO:0000313" key="2">
    <source>
        <dbReference type="Proteomes" id="UP001058713"/>
    </source>
</evidence>
<reference evidence="1" key="1">
    <citation type="submission" date="2021-08" db="EMBL/GenBank/DDBJ databases">
        <authorList>
            <person name="Nwanade C."/>
            <person name="Wang M."/>
            <person name="Masoudi A."/>
            <person name="Yu Z."/>
            <person name="Liu J."/>
        </authorList>
    </citation>
    <scope>NUCLEOTIDE SEQUENCE</scope>
    <source>
        <strain evidence="1">S122</strain>
    </source>
</reference>
<name>A0A9Q9HED1_LEICA</name>
<dbReference type="EMBL" id="CP081070">
    <property type="protein sequence ID" value="UWQ53238.1"/>
    <property type="molecule type" value="Genomic_DNA"/>
</dbReference>
<organism evidence="1 2">
    <name type="scientific">Leisingera caerulea</name>
    <name type="common">Phaeobacter caeruleus</name>
    <dbReference type="NCBI Taxonomy" id="506591"/>
    <lineage>
        <taxon>Bacteria</taxon>
        <taxon>Pseudomonadati</taxon>
        <taxon>Pseudomonadota</taxon>
        <taxon>Alphaproteobacteria</taxon>
        <taxon>Rhodobacterales</taxon>
        <taxon>Roseobacteraceae</taxon>
        <taxon>Leisingera</taxon>
    </lineage>
</organism>
<proteinExistence type="predicted"/>
<protein>
    <submittedName>
        <fullName evidence="1">Uncharacterized protein</fullName>
    </submittedName>
</protein>